<evidence type="ECO:0000313" key="9">
    <source>
        <dbReference type="EMBL" id="KPM48047.1"/>
    </source>
</evidence>
<feature type="region of interest" description="Disordered" evidence="4">
    <location>
        <begin position="929"/>
        <end position="955"/>
    </location>
</feature>
<feature type="compositionally biased region" description="Polar residues" evidence="4">
    <location>
        <begin position="3671"/>
        <end position="3681"/>
    </location>
</feature>
<feature type="domain" description="DUF11" evidence="6">
    <location>
        <begin position="1689"/>
        <end position="1797"/>
    </location>
</feature>
<evidence type="ECO:0000256" key="5">
    <source>
        <dbReference type="SAM" id="SignalP"/>
    </source>
</evidence>
<feature type="domain" description="DUF11" evidence="6">
    <location>
        <begin position="1127"/>
        <end position="1246"/>
    </location>
</feature>
<accession>A0A0P7C6R3</accession>
<dbReference type="InterPro" id="IPR013783">
    <property type="entry name" value="Ig-like_fold"/>
</dbReference>
<feature type="domain" description="DUF11" evidence="6">
    <location>
        <begin position="968"/>
        <end position="1089"/>
    </location>
</feature>
<feature type="domain" description="DUF11" evidence="6">
    <location>
        <begin position="685"/>
        <end position="801"/>
    </location>
</feature>
<feature type="region of interest" description="Disordered" evidence="4">
    <location>
        <begin position="472"/>
        <end position="509"/>
    </location>
</feature>
<keyword evidence="10" id="KW-1185">Reference proteome</keyword>
<keyword evidence="2" id="KW-0964">Secreted</keyword>
<evidence type="ECO:0000313" key="10">
    <source>
        <dbReference type="Proteomes" id="UP000050454"/>
    </source>
</evidence>
<feature type="chain" id="PRO_5006136631" description="DUF11 domain-containing protein" evidence="5">
    <location>
        <begin position="27"/>
        <end position="3806"/>
    </location>
</feature>
<feature type="region of interest" description="Disordered" evidence="4">
    <location>
        <begin position="1783"/>
        <end position="1807"/>
    </location>
</feature>
<feature type="region of interest" description="Disordered" evidence="4">
    <location>
        <begin position="622"/>
        <end position="670"/>
    </location>
</feature>
<dbReference type="Gene3D" id="2.60.40.10">
    <property type="entry name" value="Immunoglobulins"/>
    <property type="match status" value="5"/>
</dbReference>
<dbReference type="InterPro" id="IPR033764">
    <property type="entry name" value="Sdr_B"/>
</dbReference>
<dbReference type="Pfam" id="PF19081">
    <property type="entry name" value="Ig_7"/>
    <property type="match status" value="1"/>
</dbReference>
<feature type="domain" description="DUF11" evidence="6">
    <location>
        <begin position="2764"/>
        <end position="2870"/>
    </location>
</feature>
<dbReference type="Gene3D" id="2.60.40.1170">
    <property type="entry name" value="Mu homology domain, subdomain B"/>
    <property type="match status" value="1"/>
</dbReference>
<evidence type="ECO:0000256" key="1">
    <source>
        <dbReference type="ARBA" id="ARBA00004613"/>
    </source>
</evidence>
<dbReference type="PANTHER" id="PTHR34819">
    <property type="entry name" value="LARGE CYSTEINE-RICH PERIPLASMIC PROTEIN OMCB"/>
    <property type="match status" value="1"/>
</dbReference>
<dbReference type="InterPro" id="IPR001434">
    <property type="entry name" value="OmcB-like_DUF11"/>
</dbReference>
<protein>
    <recommendedName>
        <fullName evidence="11">DUF11 domain-containing protein</fullName>
    </recommendedName>
</protein>
<feature type="domain" description="SD-repeat containing protein B" evidence="7">
    <location>
        <begin position="1264"/>
        <end position="1375"/>
    </location>
</feature>
<feature type="region of interest" description="Disordered" evidence="4">
    <location>
        <begin position="786"/>
        <end position="817"/>
    </location>
</feature>
<dbReference type="Pfam" id="PF17210">
    <property type="entry name" value="SdrD_B"/>
    <property type="match status" value="2"/>
</dbReference>
<keyword evidence="3 5" id="KW-0732">Signal</keyword>
<evidence type="ECO:0000259" key="6">
    <source>
        <dbReference type="Pfam" id="PF01345"/>
    </source>
</evidence>
<sequence length="3806" mass="395169">MFPKILSKLAASIVTLIGLSSGILSAQDIDLAVRQDIDNSVPSIGDQITYSLYLVNEGTLQATGVQVQSQLPLGAITNVGTNAATGTAVYNPVNGIITWDVASLAGQDSVLLEVTADVAARGVFFNVSQVMAADQNDIDSNPANNLLQEDDISSTCFSVPIFWYPGDEYTVSIPAPYNSGSGIIWYKNGVAVTAGTEGATVNPDSSLTISGPGDFTFETAVSTCPATGCCAIMIEEGPYGEIGNYVWEDTNEDGIQDSGEPAIAGVTVYLYNGSGTLLDSTFTDSNGLYHFDSLTDGDYQVQFIAPNGRNFTAQDNTTDDLDSDAGINGFTQIVTIDVLDSLGNTRPTVDINRNNYTVDAGIIPVYFDLALRKTLVSAGPFVAGDSVIFNLEVINQGNILATQVSIADYTPAGLTLLEANNWTADGDIARYNNLLSVAVGSSENVEVTFIVGSGFAGDVTNAAEITSAKGPAGVDVTDIDSTPDDTIDNDGPVSNDTVDEDGKNGGDEDDHDIEVFTVLPEPQVFDLALTKRLQTAGPYNPGDVITFEIEVYNQGNLDANFVQVSDYVPSGLTFLNVTNNWAQSGDTLRYIPNISLAAGDSTTITATYQINTDASGTIRNEAEIASTKGPNGEDITDVDSTPDEDRTNDGTSINDEINQDGKNGGDEDDHDFESFVVETQNFVFDLALSKSIVISGPYYVGQTITYGLTVSNQGNQNATQINLVDYTPAGLTLTDANWTENGITGNAELNSPLTLSAGNDTLIYITYTVTGSGLIENAAEIASAKGPIGEDVTDIDSTPDTSNTDPDAEDDHDSDTITAQPAPVFDLALTKNVISSAPFEPGDNITYAIQVINEGNIDAIGIEITDYIPAGLTLSDINWAETSPGKLTYNSLLSLAAGNSTTVNITFSIDGSAIGSIVNSAEISAALDSNGDPVTDIDSTPDNINSDAPSEDDHDSEVITITPQATFDLALRKTLGTPAPYQSGQVVTYDIDVINQGDVLATFVNLVDYVPAGLTLVANNNWSMAGANTATYNNQISLAAGTQTTVQISFTIDAGFEGQTIRNIAEISSAKGPGGSDQTDIDSTPDSDSSNDGASTNDEINQDGKNGGDEDDHDYEDITVEAPQNFDLAINKAIETAGPFYPGDSITFSINVFNNGNVLANGVEITDRFPAGLTLADGNWNMNGASAATYTALLSLAPGTSQEINITFAIDPNTASGSYSNVAEITDDKGPNGEEVTDVDSTPDNNIPSEDDQDSAVFTISEQASLGNFVWEDLDQDGIQDTGEPGINGVLVTLERPNGAFVASTTTDANGFYAFDNLATGDYVVVFGQPSGYTATNDNQGGDDALDSDADPITGASHIVNLSAGEYDQTIDAGFYLDSQCYEITAITALNTNICVGDYASFSATSSNDASIAWYYSSSGGAPFGTSASGVEFEVNPTTTTTYYGELTSVGTPGCPNVRVPVTVVVNAIPGTPTCSTPVEVCSGETINLNDHILNPVSIPGSTFEWHTANDPSSPLVSNPTAVGAGLYYLFEKSAAGCFSNAAITTIIEKPCEEFIDLSLIKIADNRNVEPDDLVTYTISVSNAGPDVATNVVIEDILPSGLSFVSSTNFTNNNGTLTSSFASIGVNQTRTLTYVARVMATSGSIVNVAQVKSADQTDVDSTPGNSATNNEDDDDDEIINVIGPDPVSDLRLQKLVSNNTPATGDLISYTIRVTNDGPDDATNVEVQDVIPAGLTFISSTNSSFASGTVTAQFASIPSGETVQFTISATVTGSGTIVNYAQVTASDQDDTDSTPNNGTGANEDDDDSVSITVTDDCNPSTPVISTNNAYICLGESTVLNAIGCNGTVHWSNGTTGTSITVSPESNTTYTATCLVNTCESAPSNQLVIVVNSLPIPTISASKTTICSGESVTLSASNCSGSITWNTGQSTASITVSPAMTTSYSVICTSTVGCSATATQAITVGTGQTPTIVASVDTICNGESSTLTVSNCSGGISWSTGETTPSITVSPTNSTTYTVLCGSGSCSGSASQTVSVGSGTTPNITASDNNICSGETVTLSVDNCNQNIVWSTGQSGSSITVTPTVTTNYTVSCGNICVSTSNVTINVTDGIAPTISASATDICEPADVTLTASGCTGTVAWSNGMTGTSITVNVSQTTTFTATCSSGGSCVSGNSNTVTVNVGTLSTPTITASGSTVCSGSTVTITASSCSGTVVWSNGMTGASITVSPTTKTVYTAICQVGGCSSGNSSPVEVDVITSPNAPVISCSASRICPGDSLVLNGLGCEGTVKWSTGETGSSITVAPTATTIYTATCMIGSCESEISAPATINVGNPFPPQVSCDNTLICLGASTTLEAAGCVGTVVWSDGQTGSVITVSPITMTSYSAICKGSTCESETSNVVTIGVSANSIQAPTVSTLTNTCPVETVNLANGVTSSPVSGGTFVFRTGNSPNSPAVTNASAIASSGTFYVFEKGNNGCYSPGAQIDVAIIACENPLDCSLDPATANAGSDSTICLSSDFYTLNGSIGGAAQAGTWTTSGSGTFENSTSPQTRYFYSLDDVTNGSVVLTLTTNDPDGSGSCEAATSSVTLTINGVTIKPTISSDKSPNICLGDSVILTANETATEYLWSTGDTTKSITVKTPGEYTVRVFNSEGCASLSSDVFTVTTSSTITSPSISDMVSNTCPATSVDLEAAINSTPETNGGEFVFHTGMTPSSPMLSNVSAMPAGTYYLFEKSTTGCYSNPSQVTVVINSCETNEEDAEVGIVIVGNASEVTIGDEVVYTITVTNNGPNVATNVAIENEIPLGIEIVGNTPGLTLSNNYLIATIPSMAVNATETFVYTGKITKSGVISNIAKIIAVDQTDPIKINNISRFDVECSTCLEICIATALDAVEEQQENGSYNVTFTSLVENCGNAELSGVSLTLDMLTMFGTTATYTMIQQPTVNSGSALVANSSFNGNSDQNILINTGSSLQPSDIDTVTWVINVVPNGDKGPFDGNSYVTGVAETIFGTTSEVSDVSNDGLIVDRTDATPTSVRLFKTPSIGIALAIIDTVRQADESLNVTYQAIVKNNGALDLYDVIVKDALSETYVSPITYSMVGVPTANAGSTLQINTNYDGDTDDALTLTGSTLAIGVADTIWFTVNVQPNDKTEFSNQATAQGTGALEDSSTESVVDVSNTGYNPDTPGSQPTILEINIENTQSVQTPCIGSALYAAEVTTQENGSVDVTYKAIIRNCGNVNLSNVRLCDSLTADFGAPVAVLLKSAPSVNSGSTLTIDSNYDGINNVCILDSTNSTLAPGKTDTISWTINLTLNSNNGPFRKNVTVMATSAGGSEVSDISNDGVNPDPVGEAPTVLNFNNLPDDIIGIAKELVSIENVEGNKFDVVFNFTLKNYGKIDFTGVQIQDNLALTFGDKVAIDSVRVFDASEGLTVNENFTGKGLLIDLLVDSTSTLAVNTTKMVSLFTRVDLTEADTSKYENMALAIGYHNGTSTDDQSTTGTNPDPDSDGTPFNNTIPTLIDFGTVVEPENTTPLGIAKAVTDTVSIVDGSYQVTYTVIVKNYGSNALTNIQLTDSLSHVFDDSTDFVLIVPPTVVDANASLKVNAAFDGITDLNMLVADSSSLAAGESDTLTFKVKVRNNSSQAITYNNTVYGSASDGSEIVTDKSNAGLNPDSDADNNPGNNNVPTPLTLKTGENTSNPNVAVLIPGGISPNGDGLNDNLVIEGITADDDVRFKIFNRWGELVFITENYKLLYPGANDGWNGTANTGIRVEKEDSKLPDGTYFYTAESTNVELFDGKPYYNFITISGGTRK</sequence>
<feature type="region of interest" description="Disordered" evidence="4">
    <location>
        <begin position="1067"/>
        <end position="1115"/>
    </location>
</feature>
<feature type="compositionally biased region" description="Polar residues" evidence="4">
    <location>
        <begin position="937"/>
        <end position="948"/>
    </location>
</feature>
<dbReference type="EMBL" id="LGTQ01000009">
    <property type="protein sequence ID" value="KPM48047.1"/>
    <property type="molecule type" value="Genomic_DNA"/>
</dbReference>
<dbReference type="PATRIC" id="fig|1605367.3.peg.3948"/>
<reference evidence="9 10" key="1">
    <citation type="submission" date="2015-07" db="EMBL/GenBank/DDBJ databases">
        <title>The draft genome sequence of Leadbetterella sp. JN14-9.</title>
        <authorList>
            <person name="Liu Y."/>
            <person name="Du J."/>
            <person name="Shao Z."/>
        </authorList>
    </citation>
    <scope>NUCLEOTIDE SEQUENCE [LARGE SCALE GENOMIC DNA]</scope>
    <source>
        <strain evidence="9 10">JN14-9</strain>
    </source>
</reference>
<dbReference type="Proteomes" id="UP000050454">
    <property type="component" value="Unassembled WGS sequence"/>
</dbReference>
<comment type="subcellular location">
    <subcellularLocation>
        <location evidence="1">Secreted</location>
    </subcellularLocation>
</comment>
<gene>
    <name evidence="9" type="ORF">AFM12_12695</name>
</gene>
<dbReference type="Gene3D" id="2.60.40.3080">
    <property type="match status" value="1"/>
</dbReference>
<evidence type="ECO:0008006" key="11">
    <source>
        <dbReference type="Google" id="ProtNLM"/>
    </source>
</evidence>
<dbReference type="SUPFAM" id="SSF117074">
    <property type="entry name" value="Hypothetical protein PA1324"/>
    <property type="match status" value="2"/>
</dbReference>
<dbReference type="InterPro" id="IPR044023">
    <property type="entry name" value="Ig_7"/>
</dbReference>
<dbReference type="NCBIfam" id="TIGR01451">
    <property type="entry name" value="B_ant_repeat"/>
    <property type="match status" value="10"/>
</dbReference>
<evidence type="ECO:0000259" key="7">
    <source>
        <dbReference type="Pfam" id="PF17210"/>
    </source>
</evidence>
<evidence type="ECO:0000259" key="8">
    <source>
        <dbReference type="Pfam" id="PF19081"/>
    </source>
</evidence>
<feature type="region of interest" description="Disordered" evidence="4">
    <location>
        <begin position="3483"/>
        <end position="3505"/>
    </location>
</feature>
<feature type="signal peptide" evidence="5">
    <location>
        <begin position="1"/>
        <end position="26"/>
    </location>
</feature>
<proteinExistence type="predicted"/>
<feature type="domain" description="DUF11" evidence="6">
    <location>
        <begin position="368"/>
        <end position="469"/>
    </location>
</feature>
<name>A0A0P7C6R3_9BACT</name>
<feature type="domain" description="DUF11" evidence="6">
    <location>
        <begin position="526"/>
        <end position="628"/>
    </location>
</feature>
<feature type="region of interest" description="Disordered" evidence="4">
    <location>
        <begin position="3656"/>
        <end position="3692"/>
    </location>
</feature>
<feature type="domain" description="DUF11" evidence="6">
    <location>
        <begin position="1557"/>
        <end position="1666"/>
    </location>
</feature>
<feature type="domain" description="SD-repeat containing protein B" evidence="7">
    <location>
        <begin position="241"/>
        <end position="338"/>
    </location>
</feature>
<dbReference type="InterPro" id="IPR047589">
    <property type="entry name" value="DUF11_rpt"/>
</dbReference>
<dbReference type="InterPro" id="IPR051172">
    <property type="entry name" value="Chlamydia_OmcB"/>
</dbReference>
<feature type="region of interest" description="Disordered" evidence="4">
    <location>
        <begin position="1224"/>
        <end position="1252"/>
    </location>
</feature>
<dbReference type="GO" id="GO:0005576">
    <property type="term" value="C:extracellular region"/>
    <property type="evidence" value="ECO:0007669"/>
    <property type="project" value="UniProtKB-SubCell"/>
</dbReference>
<dbReference type="PANTHER" id="PTHR34819:SF3">
    <property type="entry name" value="CELL SURFACE PROTEIN"/>
    <property type="match status" value="1"/>
</dbReference>
<evidence type="ECO:0000256" key="4">
    <source>
        <dbReference type="SAM" id="MobiDB-lite"/>
    </source>
</evidence>
<feature type="compositionally biased region" description="Polar residues" evidence="4">
    <location>
        <begin position="1239"/>
        <end position="1248"/>
    </location>
</feature>
<evidence type="ECO:0000256" key="2">
    <source>
        <dbReference type="ARBA" id="ARBA00022525"/>
    </source>
</evidence>
<feature type="compositionally biased region" description="Polar residues" evidence="4">
    <location>
        <begin position="1654"/>
        <end position="1668"/>
    </location>
</feature>
<feature type="compositionally biased region" description="Acidic residues" evidence="4">
    <location>
        <begin position="477"/>
        <end position="488"/>
    </location>
</feature>
<feature type="compositionally biased region" description="Low complexity" evidence="4">
    <location>
        <begin position="795"/>
        <end position="805"/>
    </location>
</feature>
<feature type="domain" description="DUF11" evidence="6">
    <location>
        <begin position="30"/>
        <end position="145"/>
    </location>
</feature>
<dbReference type="STRING" id="1605367.AFM12_12695"/>
<feature type="domain" description="Ig-like" evidence="8">
    <location>
        <begin position="1390"/>
        <end position="1467"/>
    </location>
</feature>
<feature type="region of interest" description="Disordered" evidence="4">
    <location>
        <begin position="1654"/>
        <end position="1676"/>
    </location>
</feature>
<feature type="domain" description="DUF11" evidence="6">
    <location>
        <begin position="826"/>
        <end position="935"/>
    </location>
</feature>
<organism evidence="9 10">
    <name type="scientific">Jiulongibacter sediminis</name>
    <dbReference type="NCBI Taxonomy" id="1605367"/>
    <lineage>
        <taxon>Bacteria</taxon>
        <taxon>Pseudomonadati</taxon>
        <taxon>Bacteroidota</taxon>
        <taxon>Cytophagia</taxon>
        <taxon>Cytophagales</taxon>
        <taxon>Leadbetterellaceae</taxon>
        <taxon>Jiulongibacter</taxon>
    </lineage>
</organism>
<dbReference type="Pfam" id="PF13585">
    <property type="entry name" value="CHU_C"/>
    <property type="match status" value="1"/>
</dbReference>
<comment type="caution">
    <text evidence="9">The sequence shown here is derived from an EMBL/GenBank/DDBJ whole genome shotgun (WGS) entry which is preliminary data.</text>
</comment>
<feature type="compositionally biased region" description="Low complexity" evidence="4">
    <location>
        <begin position="3483"/>
        <end position="3496"/>
    </location>
</feature>
<dbReference type="Pfam" id="PF01345">
    <property type="entry name" value="DUF11"/>
    <property type="match status" value="10"/>
</dbReference>
<evidence type="ECO:0000256" key="3">
    <source>
        <dbReference type="ARBA" id="ARBA00022729"/>
    </source>
</evidence>